<dbReference type="Proteomes" id="UP001261125">
    <property type="component" value="Unassembled WGS sequence"/>
</dbReference>
<keyword evidence="3" id="KW-0808">Transferase</keyword>
<dbReference type="Gene3D" id="3.40.640.10">
    <property type="entry name" value="Type I PLP-dependent aspartate aminotransferase-like (Major domain)"/>
    <property type="match status" value="1"/>
</dbReference>
<gene>
    <name evidence="3" type="ORF">RWH44_03965</name>
</gene>
<reference evidence="3 4" key="1">
    <citation type="submission" date="2023-09" db="EMBL/GenBank/DDBJ databases">
        <title>Microbacterium fusihabitans sp. nov., Microbacterium phycihabitans sp. nov., and Microbacterium cervinum sp. nov., isolated from dried seaweeds of beach.</title>
        <authorList>
            <person name="Lee S.D."/>
        </authorList>
    </citation>
    <scope>NUCLEOTIDE SEQUENCE [LARGE SCALE GENOMIC DNA]</scope>
    <source>
        <strain evidence="3 4">KSW2-29</strain>
    </source>
</reference>
<dbReference type="SUPFAM" id="SSF56112">
    <property type="entry name" value="Protein kinase-like (PK-like)"/>
    <property type="match status" value="1"/>
</dbReference>
<dbReference type="RefSeq" id="WP_316003540.1">
    <property type="nucleotide sequence ID" value="NZ_JAWDIT010000001.1"/>
</dbReference>
<dbReference type="EMBL" id="JAWDIT010000001">
    <property type="protein sequence ID" value="MDU0344854.1"/>
    <property type="molecule type" value="Genomic_DNA"/>
</dbReference>
<protein>
    <submittedName>
        <fullName evidence="3">Aminotransferase</fullName>
    </submittedName>
</protein>
<dbReference type="InterPro" id="IPR015421">
    <property type="entry name" value="PyrdxlP-dep_Trfase_major"/>
</dbReference>
<dbReference type="CDD" id="cd00610">
    <property type="entry name" value="OAT_like"/>
    <property type="match status" value="1"/>
</dbReference>
<proteinExistence type="inferred from homology"/>
<comment type="similarity">
    <text evidence="1">Belongs to the class-III pyridoxal-phosphate-dependent aminotransferase family.</text>
</comment>
<dbReference type="Gene3D" id="3.90.1150.10">
    <property type="entry name" value="Aspartate Aminotransferase, domain 1"/>
    <property type="match status" value="1"/>
</dbReference>
<dbReference type="InterPro" id="IPR015424">
    <property type="entry name" value="PyrdxlP-dep_Trfase"/>
</dbReference>
<dbReference type="GO" id="GO:0008483">
    <property type="term" value="F:transaminase activity"/>
    <property type="evidence" value="ECO:0007669"/>
    <property type="project" value="UniProtKB-KW"/>
</dbReference>
<keyword evidence="4" id="KW-1185">Reference proteome</keyword>
<dbReference type="NCBIfam" id="NF004800">
    <property type="entry name" value="PRK06149.1"/>
    <property type="match status" value="1"/>
</dbReference>
<dbReference type="Pfam" id="PF00202">
    <property type="entry name" value="Aminotran_3"/>
    <property type="match status" value="1"/>
</dbReference>
<name>A0ABU3SJE7_9MICO</name>
<comment type="caution">
    <text evidence="3">The sequence shown here is derived from an EMBL/GenBank/DDBJ whole genome shotgun (WGS) entry which is preliminary data.</text>
</comment>
<dbReference type="SUPFAM" id="SSF53383">
    <property type="entry name" value="PLP-dependent transferases"/>
    <property type="match status" value="1"/>
</dbReference>
<accession>A0ABU3SJE7</accession>
<dbReference type="Gene3D" id="3.90.1200.10">
    <property type="match status" value="1"/>
</dbReference>
<dbReference type="InterPro" id="IPR005814">
    <property type="entry name" value="Aminotrans_3"/>
</dbReference>
<sequence>MNDTTPVSVFDYFSQVDLPTPTLSDGEVARLFAETFGVEIDVRALGSQQDQNFRVFRRGSTEPLGVLKLSNPVFSEAEIDMQDAAAARVAERSPQVRIPRLVDGPRGPMSTWWDSSQGRIHARVIENISGSTFTGSGYLSPAVVEGLGALAGAVSLALADFAHPASGRVLQWDLRHAERVIDTLLPEEPDAAVRTAVERAARAAREALAPVAATLPIQAGHFDVTDDNVLRAPGATVPDAVIDFGDVCASWRVGEIAVTVSSVLHHDGATPESAFPAIRAFDRLRDLTDDEITALWPLVVLRGAVLVLSGRAQVRLDEANDYAAVALEREFRILEQAASVPLPVITAATRAALGRPAPAEREGTGPTLIPVGRHVELDASTESALNDAGAWLAPRTLDAAALAALDAGADVVTAPAWSARLTGTTDPLPSTAETVPTDVLVWLAEPRHLDGVARVDGDTLTVTGDGGTVTITGVATDAASGTLPARTRLSVRRPLGALVPPPRTTRALADAWREVAGDPGAALGLRSPAPASDDSLARRHGVLAEVQEHYFAAPPRIERGWREYLVDVNGRVYLDMVNNVASVGHAHPHVVEAGTRQMHLLNTNSRFHYRAITDYADRIAATLPEGFDTVFFVNSGSEATDLAIRLAMAATGRPDIVAMREAYHGWTYASDAVSTSIADNPFALETRPEWVHTVDAANSYRGVHRGADAARYAPEAVAAIDELAASGRPPAGMIAETYFGNAGGVALPDGYLREVYAAIRRHGGLAIADEVQVGYGRLGDWFWGFQQQDAVPDIVAVAKSIGGGHPIGAVITRREVADRYRTQGYFFSSTGGSPVSSAIGMAVLDVIEQEGLQENARVVGGHLKRRLEELGRRHPLIGTVHGSGLYLGVEFVRDRESLEPATAETAAICDRLLELGVIMQPTGDFQNVLKIKPPLVITRASVDVFVDALDRVLSTGF</sequence>
<dbReference type="PANTHER" id="PTHR45688:SF13">
    <property type="entry name" value="ALANINE--GLYOXYLATE AMINOTRANSFERASE 2-LIKE"/>
    <property type="match status" value="1"/>
</dbReference>
<keyword evidence="2" id="KW-0663">Pyridoxal phosphate</keyword>
<dbReference type="InterPro" id="IPR011009">
    <property type="entry name" value="Kinase-like_dom_sf"/>
</dbReference>
<dbReference type="InterPro" id="IPR015422">
    <property type="entry name" value="PyrdxlP-dep_Trfase_small"/>
</dbReference>
<evidence type="ECO:0000256" key="1">
    <source>
        <dbReference type="ARBA" id="ARBA00008954"/>
    </source>
</evidence>
<evidence type="ECO:0000256" key="2">
    <source>
        <dbReference type="ARBA" id="ARBA00022898"/>
    </source>
</evidence>
<evidence type="ECO:0000313" key="3">
    <source>
        <dbReference type="EMBL" id="MDU0344854.1"/>
    </source>
</evidence>
<evidence type="ECO:0000313" key="4">
    <source>
        <dbReference type="Proteomes" id="UP001261125"/>
    </source>
</evidence>
<dbReference type="PANTHER" id="PTHR45688">
    <property type="match status" value="1"/>
</dbReference>
<keyword evidence="3" id="KW-0032">Aminotransferase</keyword>
<organism evidence="3 4">
    <name type="scientific">Microbacterium phycohabitans</name>
    <dbReference type="NCBI Taxonomy" id="3075993"/>
    <lineage>
        <taxon>Bacteria</taxon>
        <taxon>Bacillati</taxon>
        <taxon>Actinomycetota</taxon>
        <taxon>Actinomycetes</taxon>
        <taxon>Micrococcales</taxon>
        <taxon>Microbacteriaceae</taxon>
        <taxon>Microbacterium</taxon>
    </lineage>
</organism>